<evidence type="ECO:0000256" key="3">
    <source>
        <dbReference type="ARBA" id="ARBA00012929"/>
    </source>
</evidence>
<comment type="catalytic activity">
    <reaction evidence="5">
        <text>dTDP-beta-L-rhamnose + NADP(+) = dTDP-4-dehydro-beta-L-rhamnose + NADPH + H(+)</text>
        <dbReference type="Rhea" id="RHEA:21796"/>
        <dbReference type="ChEBI" id="CHEBI:15378"/>
        <dbReference type="ChEBI" id="CHEBI:57510"/>
        <dbReference type="ChEBI" id="CHEBI:57783"/>
        <dbReference type="ChEBI" id="CHEBI:58349"/>
        <dbReference type="ChEBI" id="CHEBI:62830"/>
        <dbReference type="EC" id="1.1.1.133"/>
    </reaction>
</comment>
<dbReference type="Pfam" id="PF04321">
    <property type="entry name" value="RmlD_sub_bind"/>
    <property type="match status" value="1"/>
</dbReference>
<dbReference type="PANTHER" id="PTHR10491:SF4">
    <property type="entry name" value="METHIONINE ADENOSYLTRANSFERASE 2 SUBUNIT BETA"/>
    <property type="match status" value="1"/>
</dbReference>
<dbReference type="CDD" id="cd05254">
    <property type="entry name" value="dTDP_HR_like_SDR_e"/>
    <property type="match status" value="1"/>
</dbReference>
<dbReference type="Gene3D" id="3.40.50.720">
    <property type="entry name" value="NAD(P)-binding Rossmann-like Domain"/>
    <property type="match status" value="1"/>
</dbReference>
<protein>
    <recommendedName>
        <fullName evidence="4 6">dTDP-4-dehydrorhamnose reductase</fullName>
        <ecNumber evidence="3 6">1.1.1.133</ecNumber>
    </recommendedName>
</protein>
<dbReference type="GO" id="GO:0019305">
    <property type="term" value="P:dTDP-rhamnose biosynthetic process"/>
    <property type="evidence" value="ECO:0007669"/>
    <property type="project" value="TreeGrafter"/>
</dbReference>
<dbReference type="Proteomes" id="UP000823757">
    <property type="component" value="Unassembled WGS sequence"/>
</dbReference>
<dbReference type="GO" id="GO:0008831">
    <property type="term" value="F:dTDP-4-dehydrorhamnose reductase activity"/>
    <property type="evidence" value="ECO:0007669"/>
    <property type="project" value="UniProtKB-EC"/>
</dbReference>
<keyword evidence="6 8" id="KW-0560">Oxidoreductase</keyword>
<evidence type="ECO:0000256" key="1">
    <source>
        <dbReference type="ARBA" id="ARBA00004781"/>
    </source>
</evidence>
<feature type="domain" description="RmlD-like substrate binding" evidence="7">
    <location>
        <begin position="1"/>
        <end position="303"/>
    </location>
</feature>
<keyword evidence="6" id="KW-0521">NADP</keyword>
<comment type="similarity">
    <text evidence="2 6">Belongs to the dTDP-4-dehydrorhamnose reductase family.</text>
</comment>
<sequence length="309" mass="33641">MNILVTGANGQLGHELGNISSDSGNCFYFTDLDMAESPRGGSLDITDASAVREAVSGVRWGSRMDVIVNCAAYTDVDRAEEDYAAADIVNHKAVGNLAGAAAEYGALLMHVSTDYVFGGDASVPYLEDSPVAPTGVYGVTKLDGERAVIESGCRHMIFRTAWLYSPYGKNFVKTIRRLVSEKDSINVVFDQVGTPTCAGDLAALIYMIIEKGMLDRTGIYHFSNEGVCSWYDFAIAIRDLSGYGQDGPAGHFCRISPCHSDEFPSKVKRPHYSVLDKTRVKSVFGVEIPHWMDSLKAVIEKMQYGSSQD</sequence>
<dbReference type="EMBL" id="JADIMD010000023">
    <property type="protein sequence ID" value="MBO8474011.1"/>
    <property type="molecule type" value="Genomic_DNA"/>
</dbReference>
<comment type="function">
    <text evidence="6">Catalyzes the reduction of dTDP-6-deoxy-L-lyxo-4-hexulose to yield dTDP-L-rhamnose.</text>
</comment>
<reference evidence="8" key="2">
    <citation type="journal article" date="2021" name="PeerJ">
        <title>Extensive microbial diversity within the chicken gut microbiome revealed by metagenomics and culture.</title>
        <authorList>
            <person name="Gilroy R."/>
            <person name="Ravi A."/>
            <person name="Getino M."/>
            <person name="Pursley I."/>
            <person name="Horton D.L."/>
            <person name="Alikhan N.F."/>
            <person name="Baker D."/>
            <person name="Gharbi K."/>
            <person name="Hall N."/>
            <person name="Watson M."/>
            <person name="Adriaenssens E.M."/>
            <person name="Foster-Nyarko E."/>
            <person name="Jarju S."/>
            <person name="Secka A."/>
            <person name="Antonio M."/>
            <person name="Oren A."/>
            <person name="Chaudhuri R.R."/>
            <person name="La Ragione R."/>
            <person name="Hildebrand F."/>
            <person name="Pallen M.J."/>
        </authorList>
    </citation>
    <scope>NUCLEOTIDE SEQUENCE</scope>
    <source>
        <strain evidence="8">B1-13419</strain>
    </source>
</reference>
<evidence type="ECO:0000256" key="5">
    <source>
        <dbReference type="ARBA" id="ARBA00048200"/>
    </source>
</evidence>
<comment type="pathway">
    <text evidence="1 6">Carbohydrate biosynthesis; dTDP-L-rhamnose biosynthesis.</text>
</comment>
<evidence type="ECO:0000259" key="7">
    <source>
        <dbReference type="Pfam" id="PF04321"/>
    </source>
</evidence>
<gene>
    <name evidence="8" type="primary">rfbD</name>
    <name evidence="8" type="ORF">IAB91_01795</name>
</gene>
<comment type="caution">
    <text evidence="8">The sequence shown here is derived from an EMBL/GenBank/DDBJ whole genome shotgun (WGS) entry which is preliminary data.</text>
</comment>
<dbReference type="InterPro" id="IPR036291">
    <property type="entry name" value="NAD(P)-bd_dom_sf"/>
</dbReference>
<dbReference type="NCBIfam" id="TIGR01214">
    <property type="entry name" value="rmlD"/>
    <property type="match status" value="1"/>
</dbReference>
<evidence type="ECO:0000256" key="2">
    <source>
        <dbReference type="ARBA" id="ARBA00010944"/>
    </source>
</evidence>
<name>A0A9D9ILQ6_9BACT</name>
<dbReference type="SUPFAM" id="SSF51735">
    <property type="entry name" value="NAD(P)-binding Rossmann-fold domains"/>
    <property type="match status" value="1"/>
</dbReference>
<accession>A0A9D9ILQ6</accession>
<dbReference type="PANTHER" id="PTHR10491">
    <property type="entry name" value="DTDP-4-DEHYDRORHAMNOSE REDUCTASE"/>
    <property type="match status" value="1"/>
</dbReference>
<proteinExistence type="inferred from homology"/>
<evidence type="ECO:0000256" key="6">
    <source>
        <dbReference type="RuleBase" id="RU364082"/>
    </source>
</evidence>
<reference evidence="8" key="1">
    <citation type="submission" date="2020-10" db="EMBL/GenBank/DDBJ databases">
        <authorList>
            <person name="Gilroy R."/>
        </authorList>
    </citation>
    <scope>NUCLEOTIDE SEQUENCE</scope>
    <source>
        <strain evidence="8">B1-13419</strain>
    </source>
</reference>
<dbReference type="GO" id="GO:0005829">
    <property type="term" value="C:cytosol"/>
    <property type="evidence" value="ECO:0007669"/>
    <property type="project" value="TreeGrafter"/>
</dbReference>
<dbReference type="InterPro" id="IPR005913">
    <property type="entry name" value="dTDP_dehydrorham_reduct"/>
</dbReference>
<evidence type="ECO:0000313" key="8">
    <source>
        <dbReference type="EMBL" id="MBO8474011.1"/>
    </source>
</evidence>
<dbReference type="AlphaFoldDB" id="A0A9D9ILQ6"/>
<evidence type="ECO:0000256" key="4">
    <source>
        <dbReference type="ARBA" id="ARBA00017099"/>
    </source>
</evidence>
<dbReference type="InterPro" id="IPR029903">
    <property type="entry name" value="RmlD-like-bd"/>
</dbReference>
<dbReference type="EC" id="1.1.1.133" evidence="3 6"/>
<dbReference type="Gene3D" id="3.90.25.10">
    <property type="entry name" value="UDP-galactose 4-epimerase, domain 1"/>
    <property type="match status" value="1"/>
</dbReference>
<organism evidence="8 9">
    <name type="scientific">Candidatus Cryptobacteroides faecigallinarum</name>
    <dbReference type="NCBI Taxonomy" id="2840763"/>
    <lineage>
        <taxon>Bacteria</taxon>
        <taxon>Pseudomonadati</taxon>
        <taxon>Bacteroidota</taxon>
        <taxon>Bacteroidia</taxon>
        <taxon>Bacteroidales</taxon>
        <taxon>Candidatus Cryptobacteroides</taxon>
    </lineage>
</organism>
<evidence type="ECO:0000313" key="9">
    <source>
        <dbReference type="Proteomes" id="UP000823757"/>
    </source>
</evidence>